<organism evidence="1 2">
    <name type="scientific">Amborella trichopoda</name>
    <dbReference type="NCBI Taxonomy" id="13333"/>
    <lineage>
        <taxon>Eukaryota</taxon>
        <taxon>Viridiplantae</taxon>
        <taxon>Streptophyta</taxon>
        <taxon>Embryophyta</taxon>
        <taxon>Tracheophyta</taxon>
        <taxon>Spermatophyta</taxon>
        <taxon>Magnoliopsida</taxon>
        <taxon>Amborellales</taxon>
        <taxon>Amborellaceae</taxon>
        <taxon>Amborella</taxon>
    </lineage>
</organism>
<dbReference type="Proteomes" id="UP000017836">
    <property type="component" value="Unassembled WGS sequence"/>
</dbReference>
<proteinExistence type="predicted"/>
<sequence>MHVVNKSSNDLRMSKNERIELERKFQTAVSFRNWEFAESLIPVADMPRLNDAMCIALDSIWFLRTESELHGIIGFIRTLISNGANDFTRAALRTSFLAS</sequence>
<evidence type="ECO:0000313" key="1">
    <source>
        <dbReference type="EMBL" id="ERN15973.1"/>
    </source>
</evidence>
<protein>
    <submittedName>
        <fullName evidence="1">Uncharacterized protein</fullName>
    </submittedName>
</protein>
<evidence type="ECO:0000313" key="2">
    <source>
        <dbReference type="Proteomes" id="UP000017836"/>
    </source>
</evidence>
<gene>
    <name evidence="1" type="ORF">AMTR_s00175p00056760</name>
</gene>
<dbReference type="PANTHER" id="PTHR36024">
    <property type="entry name" value="ANKYRIN REPEAT PROTEIN SKIP35"/>
    <property type="match status" value="1"/>
</dbReference>
<dbReference type="EMBL" id="KI392493">
    <property type="protein sequence ID" value="ERN15973.1"/>
    <property type="molecule type" value="Genomic_DNA"/>
</dbReference>
<dbReference type="HOGENOM" id="CLU_2323598_0_0_1"/>
<dbReference type="Gramene" id="ERN15973">
    <property type="protein sequence ID" value="ERN15973"/>
    <property type="gene ID" value="AMTR_s00175p00056760"/>
</dbReference>
<name>U5D6H8_AMBTC</name>
<accession>U5D6H8</accession>
<dbReference type="AlphaFoldDB" id="U5D6H8"/>
<keyword evidence="2" id="KW-1185">Reference proteome</keyword>
<reference evidence="2" key="1">
    <citation type="journal article" date="2013" name="Science">
        <title>The Amborella genome and the evolution of flowering plants.</title>
        <authorList>
            <consortium name="Amborella Genome Project"/>
        </authorList>
    </citation>
    <scope>NUCLEOTIDE SEQUENCE [LARGE SCALE GENOMIC DNA]</scope>
</reference>
<dbReference type="InterPro" id="IPR044956">
    <property type="entry name" value="SKIP35"/>
</dbReference>
<dbReference type="PANTHER" id="PTHR36024:SF1">
    <property type="entry name" value="OS11G0246900 PROTEIN"/>
    <property type="match status" value="1"/>
</dbReference>